<evidence type="ECO:0000259" key="7">
    <source>
        <dbReference type="SMART" id="SM00382"/>
    </source>
</evidence>
<dbReference type="InterPro" id="IPR027417">
    <property type="entry name" value="P-loop_NTPase"/>
</dbReference>
<dbReference type="Pfam" id="PF16193">
    <property type="entry name" value="AAA_assoc_2"/>
    <property type="match status" value="1"/>
</dbReference>
<comment type="function">
    <text evidence="1">DNA-dependent ATPase that plays important roles in cellular responses to stalled DNA replication processes.</text>
</comment>
<reference evidence="8 9" key="1">
    <citation type="submission" date="2017-09" db="EMBL/GenBank/DDBJ databases">
        <title>Depth-based differentiation of microbial function through sediment-hosted aquifers and enrichment of novel symbionts in the deep terrestrial subsurface.</title>
        <authorList>
            <person name="Probst A.J."/>
            <person name="Ladd B."/>
            <person name="Jarett J.K."/>
            <person name="Geller-Mcgrath D.E."/>
            <person name="Sieber C.M."/>
            <person name="Emerson J.B."/>
            <person name="Anantharaman K."/>
            <person name="Thomas B.C."/>
            <person name="Malmstrom R."/>
            <person name="Stieglmeier M."/>
            <person name="Klingl A."/>
            <person name="Woyke T."/>
            <person name="Ryan C.M."/>
            <person name="Banfield J.F."/>
        </authorList>
    </citation>
    <scope>NUCLEOTIDE SEQUENCE [LARGE SCALE GENOMIC DNA]</scope>
    <source>
        <strain evidence="8">CG22_combo_CG10-13_8_21_14_all_47_17</strain>
    </source>
</reference>
<keyword evidence="4" id="KW-0235">DNA replication</keyword>
<dbReference type="Gene3D" id="3.40.50.300">
    <property type="entry name" value="P-loop containing nucleotide triphosphate hydrolases"/>
    <property type="match status" value="1"/>
</dbReference>
<evidence type="ECO:0000256" key="3">
    <source>
        <dbReference type="ARBA" id="ARBA00020776"/>
    </source>
</evidence>
<evidence type="ECO:0000313" key="8">
    <source>
        <dbReference type="EMBL" id="PIP60227.1"/>
    </source>
</evidence>
<protein>
    <recommendedName>
        <fullName evidence="3">Replication-associated recombination protein A</fullName>
    </recommendedName>
</protein>
<dbReference type="Pfam" id="PF00004">
    <property type="entry name" value="AAA"/>
    <property type="match status" value="1"/>
</dbReference>
<dbReference type="InterPro" id="IPR008921">
    <property type="entry name" value="DNA_pol3_clamp-load_cplx_C"/>
</dbReference>
<organism evidence="8 9">
    <name type="scientific">Candidatus Uhrbacteria bacterium CG22_combo_CG10-13_8_21_14_all_47_17</name>
    <dbReference type="NCBI Taxonomy" id="1975041"/>
    <lineage>
        <taxon>Bacteria</taxon>
        <taxon>Candidatus Uhriibacteriota</taxon>
    </lineage>
</organism>
<evidence type="ECO:0000256" key="1">
    <source>
        <dbReference type="ARBA" id="ARBA00002393"/>
    </source>
</evidence>
<evidence type="ECO:0000256" key="2">
    <source>
        <dbReference type="ARBA" id="ARBA00008959"/>
    </source>
</evidence>
<dbReference type="SUPFAM" id="SSF52540">
    <property type="entry name" value="P-loop containing nucleoside triphosphate hydrolases"/>
    <property type="match status" value="1"/>
</dbReference>
<dbReference type="CDD" id="cd00009">
    <property type="entry name" value="AAA"/>
    <property type="match status" value="1"/>
</dbReference>
<comment type="similarity">
    <text evidence="2">Belongs to the AAA ATPase family. RarA/MGS1/WRNIP1 subfamily.</text>
</comment>
<dbReference type="InterPro" id="IPR003593">
    <property type="entry name" value="AAA+_ATPase"/>
</dbReference>
<accession>A0A2H0BRB4</accession>
<dbReference type="Gene3D" id="1.20.272.10">
    <property type="match status" value="1"/>
</dbReference>
<dbReference type="CDD" id="cd18139">
    <property type="entry name" value="HLD_clamp_RarA"/>
    <property type="match status" value="1"/>
</dbReference>
<evidence type="ECO:0000256" key="5">
    <source>
        <dbReference type="ARBA" id="ARBA00022741"/>
    </source>
</evidence>
<dbReference type="Gene3D" id="1.10.3710.10">
    <property type="entry name" value="DNA polymerase III clamp loader subunits, C-terminal domain"/>
    <property type="match status" value="1"/>
</dbReference>
<dbReference type="GO" id="GO:0006261">
    <property type="term" value="P:DNA-templated DNA replication"/>
    <property type="evidence" value="ECO:0007669"/>
    <property type="project" value="TreeGrafter"/>
</dbReference>
<dbReference type="GO" id="GO:0016887">
    <property type="term" value="F:ATP hydrolysis activity"/>
    <property type="evidence" value="ECO:0007669"/>
    <property type="project" value="InterPro"/>
</dbReference>
<dbReference type="Proteomes" id="UP000231581">
    <property type="component" value="Unassembled WGS sequence"/>
</dbReference>
<dbReference type="GO" id="GO:0008047">
    <property type="term" value="F:enzyme activator activity"/>
    <property type="evidence" value="ECO:0007669"/>
    <property type="project" value="TreeGrafter"/>
</dbReference>
<keyword evidence="5" id="KW-0547">Nucleotide-binding</keyword>
<dbReference type="GO" id="GO:0005524">
    <property type="term" value="F:ATP binding"/>
    <property type="evidence" value="ECO:0007669"/>
    <property type="project" value="UniProtKB-KW"/>
</dbReference>
<gene>
    <name evidence="8" type="ORF">COX00_04175</name>
</gene>
<dbReference type="InterPro" id="IPR021886">
    <property type="entry name" value="MgsA_C"/>
</dbReference>
<dbReference type="PANTHER" id="PTHR13779">
    <property type="entry name" value="WERNER HELICASE-INTERACTING PROTEIN 1 FAMILY MEMBER"/>
    <property type="match status" value="1"/>
</dbReference>
<dbReference type="GO" id="GO:0000731">
    <property type="term" value="P:DNA synthesis involved in DNA repair"/>
    <property type="evidence" value="ECO:0007669"/>
    <property type="project" value="TreeGrafter"/>
</dbReference>
<dbReference type="AlphaFoldDB" id="A0A2H0BRB4"/>
<dbReference type="Pfam" id="PF12002">
    <property type="entry name" value="MgsA_C"/>
    <property type="match status" value="1"/>
</dbReference>
<name>A0A2H0BRB4_9BACT</name>
<dbReference type="FunFam" id="1.10.8.60:FF:000029">
    <property type="entry name" value="Replication-associated recombination protein A"/>
    <property type="match status" value="1"/>
</dbReference>
<dbReference type="InterPro" id="IPR003959">
    <property type="entry name" value="ATPase_AAA_core"/>
</dbReference>
<dbReference type="PANTHER" id="PTHR13779:SF7">
    <property type="entry name" value="ATPASE WRNIP1"/>
    <property type="match status" value="1"/>
</dbReference>
<dbReference type="InterPro" id="IPR032423">
    <property type="entry name" value="AAA_assoc_2"/>
</dbReference>
<dbReference type="SUPFAM" id="SSF48019">
    <property type="entry name" value="post-AAA+ oligomerization domain-like"/>
    <property type="match status" value="1"/>
</dbReference>
<proteinExistence type="inferred from homology"/>
<evidence type="ECO:0000313" key="9">
    <source>
        <dbReference type="Proteomes" id="UP000231581"/>
    </source>
</evidence>
<dbReference type="SMART" id="SM00382">
    <property type="entry name" value="AAA"/>
    <property type="match status" value="1"/>
</dbReference>
<comment type="caution">
    <text evidence="8">The sequence shown here is derived from an EMBL/GenBank/DDBJ whole genome shotgun (WGS) entry which is preliminary data.</text>
</comment>
<dbReference type="EMBL" id="PCSZ01000076">
    <property type="protein sequence ID" value="PIP60227.1"/>
    <property type="molecule type" value="Genomic_DNA"/>
</dbReference>
<evidence type="ECO:0000256" key="4">
    <source>
        <dbReference type="ARBA" id="ARBA00022705"/>
    </source>
</evidence>
<keyword evidence="6" id="KW-0067">ATP-binding</keyword>
<dbReference type="GO" id="GO:0017116">
    <property type="term" value="F:single-stranded DNA helicase activity"/>
    <property type="evidence" value="ECO:0007669"/>
    <property type="project" value="TreeGrafter"/>
</dbReference>
<dbReference type="GO" id="GO:0003677">
    <property type="term" value="F:DNA binding"/>
    <property type="evidence" value="ECO:0007669"/>
    <property type="project" value="InterPro"/>
</dbReference>
<feature type="domain" description="AAA+ ATPase" evidence="7">
    <location>
        <begin position="52"/>
        <end position="170"/>
    </location>
</feature>
<dbReference type="FunFam" id="3.40.50.300:FF:000137">
    <property type="entry name" value="Replication-associated recombination protein A"/>
    <property type="match status" value="1"/>
</dbReference>
<dbReference type="Gene3D" id="1.10.8.60">
    <property type="match status" value="1"/>
</dbReference>
<evidence type="ECO:0000256" key="6">
    <source>
        <dbReference type="ARBA" id="ARBA00022840"/>
    </source>
</evidence>
<sequence length="418" mass="46731">MTDLFDHARDKRKKSYQPLAERMRPKTFSDIAGQAHLIAEGKPLRALVEHDEIPSMIFWGPPGCGKTTLAKVITRLTKASFIELSAVLAGVADIRQAVRAAEDALKYHERRTILFIDEIHRFNKAQQDALLPFVENGTVILIGATTENPSFEVISALLSRTKVFVFEKLTREDIISVLKRALEDEKSGLGGAIVLEEDAITLIADLADGDVRNALTTLDMAVKALAPDEKKLSVEQIKETVQRTHIHYDKNGEEHYNIISALHKSLRGNDANAALYWLGRMLEAGEDPLYVARRLVRFASEDIGVADPQALVQAVAVFQSCHFLGMPECGVHLAQAIVYLAEAPKSNALYMAYGRVKQDIQDLPHEPVPLHLRNAPTKLMKNLGYGKDYVYTPDDPDADQEFLPEKLKTRSYWPKKKK</sequence>
<dbReference type="InterPro" id="IPR051314">
    <property type="entry name" value="AAA_ATPase_RarA/MGS1/WRNIP1"/>
</dbReference>
<dbReference type="FunFam" id="1.20.272.10:FF:000001">
    <property type="entry name" value="Putative AAA family ATPase"/>
    <property type="match status" value="1"/>
</dbReference>